<dbReference type="EMBL" id="JANQAO010000004">
    <property type="protein sequence ID" value="MDM5148128.1"/>
    <property type="molecule type" value="Genomic_DNA"/>
</dbReference>
<evidence type="ECO:0000313" key="2">
    <source>
        <dbReference type="EMBL" id="MDM5148128.1"/>
    </source>
</evidence>
<evidence type="ECO:0000313" key="3">
    <source>
        <dbReference type="Proteomes" id="UP001168167"/>
    </source>
</evidence>
<dbReference type="Proteomes" id="UP001168167">
    <property type="component" value="Unassembled WGS sequence"/>
</dbReference>
<name>A0ABT7QNQ3_9GAMM</name>
<organism evidence="2 3">
    <name type="scientific">Candidatus Doriopsillibacter californiensis</name>
    <dbReference type="NCBI Taxonomy" id="2970740"/>
    <lineage>
        <taxon>Bacteria</taxon>
        <taxon>Pseudomonadati</taxon>
        <taxon>Pseudomonadota</taxon>
        <taxon>Gammaproteobacteria</taxon>
        <taxon>Candidatus Tethybacterales</taxon>
        <taxon>Candidatus Persebacteraceae</taxon>
        <taxon>Candidatus Doriopsillibacter</taxon>
    </lineage>
</organism>
<reference evidence="2" key="1">
    <citation type="submission" date="2022-08" db="EMBL/GenBank/DDBJ databases">
        <authorList>
            <person name="Dzunkova M."/>
            <person name="La Clair J."/>
            <person name="Tyml T."/>
            <person name="Doud D."/>
            <person name="Schulz F."/>
            <person name="Piquer S."/>
            <person name="Porcel Sanchis D."/>
            <person name="Osborn A."/>
            <person name="Robinson D."/>
            <person name="Louie K.B."/>
            <person name="Bowen B.P."/>
            <person name="Bowers R."/>
            <person name="Lee J."/>
            <person name="Arnau Llombart V."/>
            <person name="Diaz Villanueva W."/>
            <person name="Gosliner T."/>
            <person name="Northen T."/>
            <person name="Cheng J.-F."/>
            <person name="Burkart M.D."/>
            <person name="Woyke T."/>
        </authorList>
    </citation>
    <scope>NUCLEOTIDE SEQUENCE</scope>
    <source>
        <strain evidence="2">Df01</strain>
    </source>
</reference>
<comment type="caution">
    <text evidence="2">The sequence shown here is derived from an EMBL/GenBank/DDBJ whole genome shotgun (WGS) entry which is preliminary data.</text>
</comment>
<dbReference type="EMBL" id="JANQAO010000003">
    <property type="protein sequence ID" value="MDM5147671.1"/>
    <property type="molecule type" value="Genomic_DNA"/>
</dbReference>
<accession>A0ABT7QNQ3</accession>
<sequence>MWLALSVNPKLEASAQETDGDHIAFWRNDLDGKIKADAYRGEITDRDIAVVILWGATRSISAL</sequence>
<evidence type="ECO:0000313" key="1">
    <source>
        <dbReference type="EMBL" id="MDM5147671.1"/>
    </source>
</evidence>
<proteinExistence type="predicted"/>
<protein>
    <submittedName>
        <fullName evidence="2">Uncharacterized protein</fullName>
    </submittedName>
</protein>
<gene>
    <name evidence="1" type="ORF">NQX30_04710</name>
    <name evidence="2" type="ORF">NQX30_07100</name>
</gene>
<keyword evidence="3" id="KW-1185">Reference proteome</keyword>
<reference evidence="2" key="2">
    <citation type="journal article" date="2023" name="Microbiome">
        <title>Synthase-selected sorting approach identifies a beta-lactone synthase in a nudibranch symbiotic bacterium.</title>
        <authorList>
            <person name="Dzunkova M."/>
            <person name="La Clair J.J."/>
            <person name="Tyml T."/>
            <person name="Doud D."/>
            <person name="Schulz F."/>
            <person name="Piquer-Esteban S."/>
            <person name="Porcel Sanchis D."/>
            <person name="Osborn A."/>
            <person name="Robinson D."/>
            <person name="Louie K.B."/>
            <person name="Bowen B.P."/>
            <person name="Bowers R.M."/>
            <person name="Lee J."/>
            <person name="Arnau V."/>
            <person name="Diaz-Villanueva W."/>
            <person name="Stepanauskas R."/>
            <person name="Gosliner T."/>
            <person name="Date S.V."/>
            <person name="Northen T.R."/>
            <person name="Cheng J.F."/>
            <person name="Burkart M.D."/>
            <person name="Woyke T."/>
        </authorList>
    </citation>
    <scope>NUCLEOTIDE SEQUENCE</scope>
    <source>
        <strain evidence="2">Df01</strain>
    </source>
</reference>